<gene>
    <name evidence="1" type="ORF">TTRE_0000514601</name>
</gene>
<evidence type="ECO:0000313" key="1">
    <source>
        <dbReference type="EMBL" id="CDW56863.1"/>
    </source>
</evidence>
<dbReference type="EMBL" id="HG806089">
    <property type="protein sequence ID" value="CDW56863.1"/>
    <property type="molecule type" value="Genomic_DNA"/>
</dbReference>
<sequence>MGLKPLTIHFDVLPPAKWTFTVANVETAIIAADFIHYHHIVVDLANSWVFHSGDHSDESPGNTAAVVRVKEDNFGELLKCFVETHEQYGSGTEHKRNQLEHFQHTIETTGFPVFARA</sequence>
<proteinExistence type="predicted"/>
<reference evidence="1" key="2">
    <citation type="submission" date="2014-03" db="EMBL/GenBank/DDBJ databases">
        <title>The whipworm genome and dual-species transcriptomics of an intimate host-pathogen interaction.</title>
        <authorList>
            <person name="Foth B.J."/>
            <person name="Tsai I.J."/>
            <person name="Reid A.J."/>
            <person name="Bancroft A.J."/>
            <person name="Nichol S."/>
            <person name="Tracey A."/>
            <person name="Holroyd N."/>
            <person name="Cotton J.A."/>
            <person name="Stanley E.J."/>
            <person name="Zarowiecki M."/>
            <person name="Liu J.Z."/>
            <person name="Huckvale T."/>
            <person name="Cooper P.J."/>
            <person name="Grencis R.K."/>
            <person name="Berriman M."/>
        </authorList>
    </citation>
    <scope>NUCLEOTIDE SEQUENCE [LARGE SCALE GENOMIC DNA]</scope>
</reference>
<accession>A0A077ZBA5</accession>
<organism evidence="1 2">
    <name type="scientific">Trichuris trichiura</name>
    <name type="common">Whipworm</name>
    <name type="synonym">Trichocephalus trichiurus</name>
    <dbReference type="NCBI Taxonomy" id="36087"/>
    <lineage>
        <taxon>Eukaryota</taxon>
        <taxon>Metazoa</taxon>
        <taxon>Ecdysozoa</taxon>
        <taxon>Nematoda</taxon>
        <taxon>Enoplea</taxon>
        <taxon>Dorylaimia</taxon>
        <taxon>Trichinellida</taxon>
        <taxon>Trichuridae</taxon>
        <taxon>Trichuris</taxon>
    </lineage>
</organism>
<evidence type="ECO:0000313" key="2">
    <source>
        <dbReference type="Proteomes" id="UP000030665"/>
    </source>
</evidence>
<dbReference type="OrthoDB" id="6500668at2759"/>
<protein>
    <submittedName>
        <fullName evidence="1">Uncharacterized protein</fullName>
    </submittedName>
</protein>
<dbReference type="AlphaFoldDB" id="A0A077ZBA5"/>
<reference evidence="1" key="1">
    <citation type="submission" date="2014-01" db="EMBL/GenBank/DDBJ databases">
        <authorList>
            <person name="Aslett M."/>
        </authorList>
    </citation>
    <scope>NUCLEOTIDE SEQUENCE</scope>
</reference>
<dbReference type="Proteomes" id="UP000030665">
    <property type="component" value="Unassembled WGS sequence"/>
</dbReference>
<name>A0A077ZBA5_TRITR</name>
<keyword evidence="2" id="KW-1185">Reference proteome</keyword>
<dbReference type="STRING" id="36087.A0A077ZBA5"/>